<proteinExistence type="predicted"/>
<evidence type="ECO:0000256" key="1">
    <source>
        <dbReference type="SAM" id="Phobius"/>
    </source>
</evidence>
<feature type="transmembrane region" description="Helical" evidence="1">
    <location>
        <begin position="28"/>
        <end position="48"/>
    </location>
</feature>
<sequence>MKHLSSVSRKTHQTAELLQRSSENMATLALFLHTFTSLIVFLSLYMYLP</sequence>
<dbReference type="EMBL" id="NKXS01005838">
    <property type="protein sequence ID" value="PIN02630.1"/>
    <property type="molecule type" value="Genomic_DNA"/>
</dbReference>
<comment type="caution">
    <text evidence="2">The sequence shown here is derived from an EMBL/GenBank/DDBJ whole genome shotgun (WGS) entry which is preliminary data.</text>
</comment>
<dbReference type="Proteomes" id="UP000231279">
    <property type="component" value="Unassembled WGS sequence"/>
</dbReference>
<accession>A0A2G9GCC0</accession>
<gene>
    <name evidence="2" type="ORF">CDL12_24856</name>
</gene>
<organism evidence="2 3">
    <name type="scientific">Handroanthus impetiginosus</name>
    <dbReference type="NCBI Taxonomy" id="429701"/>
    <lineage>
        <taxon>Eukaryota</taxon>
        <taxon>Viridiplantae</taxon>
        <taxon>Streptophyta</taxon>
        <taxon>Embryophyta</taxon>
        <taxon>Tracheophyta</taxon>
        <taxon>Spermatophyta</taxon>
        <taxon>Magnoliopsida</taxon>
        <taxon>eudicotyledons</taxon>
        <taxon>Gunneridae</taxon>
        <taxon>Pentapetalae</taxon>
        <taxon>asterids</taxon>
        <taxon>lamiids</taxon>
        <taxon>Lamiales</taxon>
        <taxon>Bignoniaceae</taxon>
        <taxon>Crescentiina</taxon>
        <taxon>Tabebuia alliance</taxon>
        <taxon>Handroanthus</taxon>
    </lineage>
</organism>
<protein>
    <submittedName>
        <fullName evidence="2">Uncharacterized protein</fullName>
    </submittedName>
</protein>
<evidence type="ECO:0000313" key="3">
    <source>
        <dbReference type="Proteomes" id="UP000231279"/>
    </source>
</evidence>
<keyword evidence="3" id="KW-1185">Reference proteome</keyword>
<keyword evidence="1" id="KW-0812">Transmembrane</keyword>
<reference evidence="3" key="1">
    <citation type="journal article" date="2018" name="Gigascience">
        <title>Genome assembly of the Pink Ipe (Handroanthus impetiginosus, Bignoniaceae), a highly valued, ecologically keystone Neotropical timber forest tree.</title>
        <authorList>
            <person name="Silva-Junior O.B."/>
            <person name="Grattapaglia D."/>
            <person name="Novaes E."/>
            <person name="Collevatti R.G."/>
        </authorList>
    </citation>
    <scope>NUCLEOTIDE SEQUENCE [LARGE SCALE GENOMIC DNA]</scope>
    <source>
        <strain evidence="3">cv. UFG-1</strain>
    </source>
</reference>
<keyword evidence="1" id="KW-0472">Membrane</keyword>
<evidence type="ECO:0000313" key="2">
    <source>
        <dbReference type="EMBL" id="PIN02630.1"/>
    </source>
</evidence>
<keyword evidence="1" id="KW-1133">Transmembrane helix</keyword>
<dbReference type="AlphaFoldDB" id="A0A2G9GCC0"/>
<name>A0A2G9GCC0_9LAMI</name>